<protein>
    <recommendedName>
        <fullName evidence="4">NACHT domain-containing protein</fullName>
    </recommendedName>
</protein>
<comment type="caution">
    <text evidence="2">The sequence shown here is derived from an EMBL/GenBank/DDBJ whole genome shotgun (WGS) entry which is preliminary data.</text>
</comment>
<reference evidence="3" key="1">
    <citation type="journal article" date="2019" name="Int. J. Syst. Evol. Microbiol.">
        <title>The Global Catalogue of Microorganisms (GCM) 10K type strain sequencing project: providing services to taxonomists for standard genome sequencing and annotation.</title>
        <authorList>
            <consortium name="The Broad Institute Genomics Platform"/>
            <consortium name="The Broad Institute Genome Sequencing Center for Infectious Disease"/>
            <person name="Wu L."/>
            <person name="Ma J."/>
        </authorList>
    </citation>
    <scope>NUCLEOTIDE SEQUENCE [LARGE SCALE GENOMIC DNA]</scope>
    <source>
        <strain evidence="3">KCTC 12848</strain>
    </source>
</reference>
<evidence type="ECO:0008006" key="4">
    <source>
        <dbReference type="Google" id="ProtNLM"/>
    </source>
</evidence>
<dbReference type="RefSeq" id="WP_380648970.1">
    <property type="nucleotide sequence ID" value="NZ_JBHSJB010000053.1"/>
</dbReference>
<dbReference type="InterPro" id="IPR011990">
    <property type="entry name" value="TPR-like_helical_dom_sf"/>
</dbReference>
<name>A0ABV9YC62_9PSEU</name>
<proteinExistence type="predicted"/>
<dbReference type="Gene3D" id="1.25.40.10">
    <property type="entry name" value="Tetratricopeptide repeat domain"/>
    <property type="match status" value="2"/>
</dbReference>
<keyword evidence="3" id="KW-1185">Reference proteome</keyword>
<feature type="region of interest" description="Disordered" evidence="1">
    <location>
        <begin position="40"/>
        <end position="68"/>
    </location>
</feature>
<accession>A0ABV9YC62</accession>
<evidence type="ECO:0000256" key="1">
    <source>
        <dbReference type="SAM" id="MobiDB-lite"/>
    </source>
</evidence>
<gene>
    <name evidence="2" type="ORF">ACFPFM_42100</name>
</gene>
<organism evidence="2 3">
    <name type="scientific">Saccharothrix xinjiangensis</name>
    <dbReference type="NCBI Taxonomy" id="204798"/>
    <lineage>
        <taxon>Bacteria</taxon>
        <taxon>Bacillati</taxon>
        <taxon>Actinomycetota</taxon>
        <taxon>Actinomycetes</taxon>
        <taxon>Pseudonocardiales</taxon>
        <taxon>Pseudonocardiaceae</taxon>
        <taxon>Saccharothrix</taxon>
    </lineage>
</organism>
<evidence type="ECO:0000313" key="2">
    <source>
        <dbReference type="EMBL" id="MFC5060345.1"/>
    </source>
</evidence>
<dbReference type="EMBL" id="JBHSJB010000053">
    <property type="protein sequence ID" value="MFC5060345.1"/>
    <property type="molecule type" value="Genomic_DNA"/>
</dbReference>
<evidence type="ECO:0000313" key="3">
    <source>
        <dbReference type="Proteomes" id="UP001595833"/>
    </source>
</evidence>
<dbReference type="Proteomes" id="UP001595833">
    <property type="component" value="Unassembled WGS sequence"/>
</dbReference>
<sequence>MDPAGWGVSGYRAADRVREHQRVALGLSDHRRVAARLTHTDDRGRAVGPATAPPGPTGGARSWTGRRPIDDNVGVPDDSGVPEHHNRVTGPAFQPVVQARDISGGVHLGAGSPAARSRYREQVRQIAPPELVGREAELAELAEFCLGADAAGGYRWWRAPKWAGKSALLSWFVLHPPPGVRVVSFFVTGRLAGQDHRGAFVDVVLEQLAELLAEPLPALLPEATREAHLVGMLAEAAELCRSRGERLVLVVDGLDEDRGAAAPTGAHSIAALLPANPAAGMRVVVSGRPNPPAPADLSPHHPLRDPAITRDLAVSARARVLRDDMELELDRLLRGGPAERDLLGLVVAAAGGLGGRDLAELTGRGEHEVRRQLRTVAGRSFDVRPGRWRPGTIYLLGHEELQASAEERLGDAALAGCRERLHRWADRYRDLGWPEDTPEYLLRGYHRLLLATGDTARLVAAATDPARHDRVLDLSGGDVEALGEIGATQDALLAAERPDLPSLARLAVHRDRLVERGSTIPERLPALWASLGNVARAEALTDPVRGPVAAVHVAGALAAAGHLDRAEELAAAITDPDHRTEAQLALVESMVAAGHVERAVSVVRALLSAQARVAAALLLARAAAEAGDGAEALRLAGSARTTAESLSGSEAREHAIVTAAEAAVVAGDLDGAEELCDAITNQALAFPVMARLAVEAARAGDHERARRLAGSVERRAPTGSRPAVIAMIATRDAAEVDERVSSIKPPGERVKALVALAAETGDPGPLDRAVELLPELGGSAAESVVEAFSALGDVRRAEEVATAHGVRWPSVLVSLGQAAVAHGQPEAARRLAAEAEVAARSTSASANRQAALRSLVLAHAARGDTAEARRLAAALSDATGNGRLDLVRAEIALGEPGRAEQLALGIEDDRDRMRAIRLLVEATRDHDEAERLVRLAPDARERVELLVRLARDLAAAGSPDRAEDIARSMPDGHWRVEALVAALSGAPEFSTRAAGHADALPHLPWRARLLTAAARAGRDDALFARADAVVRRMGNPLAKVRALLDLADGGRATGRRGLARSALARAGVALPGIARPGHRARAALALVAAHAALGDHDRAAELARSFDGGPCRAKAETLVVRALAVVEDFDRAEAAASAIPVTRYRVEAFQFLVKALATAGLADRALDLVEEIAPGRPRSRALVSVIGALAANPAHLPLDRVEALVDALPDQEHRSDALEALARDALRRGDHVRAEAVVAGIQPAERRAELWRLLLDDPGHRATGRPAAFLLSTVKWSDALGAVAGAHPEVLDVVTAEFDLVDR</sequence>